<dbReference type="PROSITE" id="PS50157">
    <property type="entry name" value="ZINC_FINGER_C2H2_2"/>
    <property type="match status" value="7"/>
</dbReference>
<gene>
    <name evidence="9" type="primary">LOC116958667</name>
</gene>
<dbReference type="Proteomes" id="UP001318040">
    <property type="component" value="Chromosome 80"/>
</dbReference>
<dbReference type="PANTHER" id="PTHR16515">
    <property type="entry name" value="PR DOMAIN ZINC FINGER PROTEIN"/>
    <property type="match status" value="1"/>
</dbReference>
<dbReference type="FunFam" id="3.30.160.60:FF:000557">
    <property type="entry name" value="zinc finger and SCAN domain-containing protein 29"/>
    <property type="match status" value="2"/>
</dbReference>
<feature type="compositionally biased region" description="Low complexity" evidence="6">
    <location>
        <begin position="326"/>
        <end position="344"/>
    </location>
</feature>
<feature type="domain" description="C2H2-type" evidence="7">
    <location>
        <begin position="148"/>
        <end position="175"/>
    </location>
</feature>
<keyword evidence="4" id="KW-0862">Zinc</keyword>
<dbReference type="FunFam" id="3.30.160.60:FF:001730">
    <property type="entry name" value="zinc finger protein 660"/>
    <property type="match status" value="1"/>
</dbReference>
<dbReference type="GO" id="GO:0045893">
    <property type="term" value="P:positive regulation of DNA-templated transcription"/>
    <property type="evidence" value="ECO:0007669"/>
    <property type="project" value="UniProtKB-ARBA"/>
</dbReference>
<evidence type="ECO:0000313" key="9">
    <source>
        <dbReference type="RefSeq" id="XP_032837289.1"/>
    </source>
</evidence>
<dbReference type="GO" id="GO:0008270">
    <property type="term" value="F:zinc ion binding"/>
    <property type="evidence" value="ECO:0007669"/>
    <property type="project" value="UniProtKB-KW"/>
</dbReference>
<protein>
    <submittedName>
        <fullName evidence="9">Zinc finger protein 501-like</fullName>
    </submittedName>
</protein>
<accession>A0AAJ7XJS5</accession>
<dbReference type="Gene3D" id="3.30.160.60">
    <property type="entry name" value="Classic Zinc Finger"/>
    <property type="match status" value="7"/>
</dbReference>
<dbReference type="SMART" id="SM00355">
    <property type="entry name" value="ZnF_C2H2"/>
    <property type="match status" value="8"/>
</dbReference>
<feature type="compositionally biased region" description="Low complexity" evidence="6">
    <location>
        <begin position="281"/>
        <end position="290"/>
    </location>
</feature>
<dbReference type="InterPro" id="IPR013087">
    <property type="entry name" value="Znf_C2H2_type"/>
</dbReference>
<feature type="domain" description="C2H2-type" evidence="7">
    <location>
        <begin position="120"/>
        <end position="147"/>
    </location>
</feature>
<dbReference type="GO" id="GO:0043565">
    <property type="term" value="F:sequence-specific DNA binding"/>
    <property type="evidence" value="ECO:0007669"/>
    <property type="project" value="UniProtKB-ARBA"/>
</dbReference>
<feature type="domain" description="C2H2-type" evidence="7">
    <location>
        <begin position="68"/>
        <end position="95"/>
    </location>
</feature>
<feature type="region of interest" description="Disordered" evidence="6">
    <location>
        <begin position="256"/>
        <end position="348"/>
    </location>
</feature>
<dbReference type="Pfam" id="PF00096">
    <property type="entry name" value="zf-C2H2"/>
    <property type="match status" value="8"/>
</dbReference>
<dbReference type="InterPro" id="IPR036236">
    <property type="entry name" value="Znf_C2H2_sf"/>
</dbReference>
<dbReference type="PANTHER" id="PTHR16515:SF60">
    <property type="entry name" value="ZINC FINGER PROTEIN 436"/>
    <property type="match status" value="1"/>
</dbReference>
<feature type="domain" description="C2H2-type" evidence="7">
    <location>
        <begin position="232"/>
        <end position="259"/>
    </location>
</feature>
<dbReference type="GO" id="GO:0005634">
    <property type="term" value="C:nucleus"/>
    <property type="evidence" value="ECO:0007669"/>
    <property type="project" value="TreeGrafter"/>
</dbReference>
<keyword evidence="8" id="KW-1185">Reference proteome</keyword>
<sequence length="456" mass="49904">MNEGGEIKIYCPICNWVVISLTALEDHMKRHRGRTESVLYQCPHCPYSTDKAATLIGHQRSHADEKPYKCWVCDEVFANSGDFCSHQSVHMKRTRRRKSIVPLPGDVSSEERIRADERPYVCTVCGKAFVRSDTLVIHTRVHTGEKPYKCATCGKSFNQSTALLNHKRTHTGEKPYGCAVCGKRFAQSRVLVKHERTHTGEKPYKCATCGKSFAQSGTLGIHKRTHTGERPYTCDVCGRSFTHLGNLKVHKKTHAGERPFTCPTRGKASAEARSLRACRQARAGSSASTPPARPPLLRRRTRGRARLHESVTAPGEVVASLGGEGPTSTPSATPSATPTASLTSEHGKTLSFETWPGVKVECDSEDPSTTLPIVKRERGGIASSETWPEVKVELGGDDLSVPLSIVKQEQEESPGCQTRLGLRWQTGGQVSALGTDVEVYVGRVKEEAPASMSSES</sequence>
<dbReference type="InterPro" id="IPR050331">
    <property type="entry name" value="Zinc_finger"/>
</dbReference>
<dbReference type="FunFam" id="3.30.160.60:FF:000514">
    <property type="entry name" value="Uncharacterized protein"/>
    <property type="match status" value="1"/>
</dbReference>
<feature type="domain" description="C2H2-type" evidence="7">
    <location>
        <begin position="176"/>
        <end position="203"/>
    </location>
</feature>
<keyword evidence="2" id="KW-0677">Repeat</keyword>
<dbReference type="PROSITE" id="PS00028">
    <property type="entry name" value="ZINC_FINGER_C2H2_1"/>
    <property type="match status" value="7"/>
</dbReference>
<evidence type="ECO:0000256" key="3">
    <source>
        <dbReference type="ARBA" id="ARBA00022771"/>
    </source>
</evidence>
<dbReference type="KEGG" id="pmrn:116958667"/>
<evidence type="ECO:0000256" key="2">
    <source>
        <dbReference type="ARBA" id="ARBA00022737"/>
    </source>
</evidence>
<dbReference type="RefSeq" id="XP_032837289.1">
    <property type="nucleotide sequence ID" value="XM_032981398.1"/>
</dbReference>
<dbReference type="FunFam" id="3.30.160.60:FF:001732">
    <property type="entry name" value="Zgc:162936"/>
    <property type="match status" value="1"/>
</dbReference>
<dbReference type="GO" id="GO:0005694">
    <property type="term" value="C:chromosome"/>
    <property type="evidence" value="ECO:0007669"/>
    <property type="project" value="UniProtKB-ARBA"/>
</dbReference>
<evidence type="ECO:0000256" key="5">
    <source>
        <dbReference type="PROSITE-ProRule" id="PRU00042"/>
    </source>
</evidence>
<proteinExistence type="predicted"/>
<evidence type="ECO:0000313" key="8">
    <source>
        <dbReference type="Proteomes" id="UP001318040"/>
    </source>
</evidence>
<evidence type="ECO:0000256" key="6">
    <source>
        <dbReference type="SAM" id="MobiDB-lite"/>
    </source>
</evidence>
<evidence type="ECO:0000259" key="7">
    <source>
        <dbReference type="PROSITE" id="PS50157"/>
    </source>
</evidence>
<name>A0AAJ7XJS5_PETMA</name>
<reference evidence="9" key="1">
    <citation type="submission" date="2025-08" db="UniProtKB">
        <authorList>
            <consortium name="RefSeq"/>
        </authorList>
    </citation>
    <scope>IDENTIFICATION</scope>
    <source>
        <tissue evidence="9">Sperm</tissue>
    </source>
</reference>
<keyword evidence="3 5" id="KW-0863">Zinc-finger</keyword>
<feature type="compositionally biased region" description="Basic residues" evidence="6">
    <location>
        <begin position="296"/>
        <end position="305"/>
    </location>
</feature>
<feature type="domain" description="C2H2-type" evidence="7">
    <location>
        <begin position="40"/>
        <end position="67"/>
    </location>
</feature>
<feature type="domain" description="C2H2-type" evidence="7">
    <location>
        <begin position="204"/>
        <end position="231"/>
    </location>
</feature>
<evidence type="ECO:0000256" key="4">
    <source>
        <dbReference type="ARBA" id="ARBA00022833"/>
    </source>
</evidence>
<evidence type="ECO:0000256" key="1">
    <source>
        <dbReference type="ARBA" id="ARBA00022723"/>
    </source>
</evidence>
<dbReference type="AlphaFoldDB" id="A0AAJ7XJS5"/>
<dbReference type="FunFam" id="3.30.160.60:FF:002343">
    <property type="entry name" value="Zinc finger protein 33A"/>
    <property type="match status" value="1"/>
</dbReference>
<organism evidence="8 9">
    <name type="scientific">Petromyzon marinus</name>
    <name type="common">Sea lamprey</name>
    <dbReference type="NCBI Taxonomy" id="7757"/>
    <lineage>
        <taxon>Eukaryota</taxon>
        <taxon>Metazoa</taxon>
        <taxon>Chordata</taxon>
        <taxon>Craniata</taxon>
        <taxon>Vertebrata</taxon>
        <taxon>Cyclostomata</taxon>
        <taxon>Hyperoartia</taxon>
        <taxon>Petromyzontiformes</taxon>
        <taxon>Petromyzontidae</taxon>
        <taxon>Petromyzon</taxon>
    </lineage>
</organism>
<dbReference type="SUPFAM" id="SSF57667">
    <property type="entry name" value="beta-beta-alpha zinc fingers"/>
    <property type="match status" value="4"/>
</dbReference>
<keyword evidence="1" id="KW-0479">Metal-binding</keyword>